<organism evidence="5 6">
    <name type="scientific">Blattamonas nauphoetae</name>
    <dbReference type="NCBI Taxonomy" id="2049346"/>
    <lineage>
        <taxon>Eukaryota</taxon>
        <taxon>Metamonada</taxon>
        <taxon>Preaxostyla</taxon>
        <taxon>Oxymonadida</taxon>
        <taxon>Blattamonas</taxon>
    </lineage>
</organism>
<proteinExistence type="inferred from homology"/>
<feature type="region of interest" description="Disordered" evidence="3">
    <location>
        <begin position="1637"/>
        <end position="1673"/>
    </location>
</feature>
<feature type="region of interest" description="Disordered" evidence="3">
    <location>
        <begin position="511"/>
        <end position="544"/>
    </location>
</feature>
<evidence type="ECO:0000313" key="6">
    <source>
        <dbReference type="Proteomes" id="UP001281761"/>
    </source>
</evidence>
<dbReference type="Pfam" id="PF18995">
    <property type="entry name" value="PRT6_C"/>
    <property type="match status" value="1"/>
</dbReference>
<accession>A0ABQ9Y2Z0</accession>
<keyword evidence="2" id="KW-0479">Metal-binding</keyword>
<gene>
    <name evidence="5" type="ORF">BLNAU_6814</name>
</gene>
<feature type="compositionally biased region" description="Low complexity" evidence="3">
    <location>
        <begin position="434"/>
        <end position="450"/>
    </location>
</feature>
<feature type="region of interest" description="Disordered" evidence="3">
    <location>
        <begin position="430"/>
        <end position="450"/>
    </location>
</feature>
<evidence type="ECO:0000256" key="1">
    <source>
        <dbReference type="PROSITE-ProRule" id="PRU00175"/>
    </source>
</evidence>
<evidence type="ECO:0000256" key="3">
    <source>
        <dbReference type="SAM" id="MobiDB-lite"/>
    </source>
</evidence>
<feature type="region of interest" description="Disordered" evidence="3">
    <location>
        <begin position="88"/>
        <end position="113"/>
    </location>
</feature>
<keyword evidence="2" id="KW-0862">Zinc</keyword>
<feature type="compositionally biased region" description="Polar residues" evidence="3">
    <location>
        <begin position="864"/>
        <end position="875"/>
    </location>
</feature>
<protein>
    <recommendedName>
        <fullName evidence="2">E3 ubiquitin-protein ligase</fullName>
        <ecNumber evidence="2">2.3.2.27</ecNumber>
    </recommendedName>
</protein>
<comment type="pathway">
    <text evidence="2">Protein modification; protein ubiquitination.</text>
</comment>
<dbReference type="EC" id="2.3.2.27" evidence="2"/>
<comment type="similarity">
    <text evidence="2">Belongs to the E3 ubiquitin-protein ligase UBR1-like family.</text>
</comment>
<dbReference type="PANTHER" id="PTHR21497">
    <property type="entry name" value="UBIQUITIN LIGASE E3 ALPHA-RELATED"/>
    <property type="match status" value="1"/>
</dbReference>
<dbReference type="PANTHER" id="PTHR21497:SF24">
    <property type="entry name" value="E3 UBIQUITIN-PROTEIN LIGASE UBR1"/>
    <property type="match status" value="1"/>
</dbReference>
<dbReference type="Pfam" id="PF22960">
    <property type="entry name" value="WHD_UBR1"/>
    <property type="match status" value="1"/>
</dbReference>
<dbReference type="PROSITE" id="PS50089">
    <property type="entry name" value="ZF_RING_2"/>
    <property type="match status" value="1"/>
</dbReference>
<dbReference type="Proteomes" id="UP001281761">
    <property type="component" value="Unassembled WGS sequence"/>
</dbReference>
<comment type="caution">
    <text evidence="5">The sequence shown here is derived from an EMBL/GenBank/DDBJ whole genome shotgun (WGS) entry which is preliminary data.</text>
</comment>
<feature type="compositionally biased region" description="Low complexity" evidence="3">
    <location>
        <begin position="850"/>
        <end position="863"/>
    </location>
</feature>
<feature type="compositionally biased region" description="Low complexity" evidence="3">
    <location>
        <begin position="1297"/>
        <end position="1310"/>
    </location>
</feature>
<feature type="region of interest" description="Disordered" evidence="3">
    <location>
        <begin position="796"/>
        <end position="824"/>
    </location>
</feature>
<reference evidence="5 6" key="1">
    <citation type="journal article" date="2022" name="bioRxiv">
        <title>Genomics of Preaxostyla Flagellates Illuminates Evolutionary Transitions and the Path Towards Mitochondrial Loss.</title>
        <authorList>
            <person name="Novak L.V.F."/>
            <person name="Treitli S.C."/>
            <person name="Pyrih J."/>
            <person name="Halakuc P."/>
            <person name="Pipaliya S.V."/>
            <person name="Vacek V."/>
            <person name="Brzon O."/>
            <person name="Soukal P."/>
            <person name="Eme L."/>
            <person name="Dacks J.B."/>
            <person name="Karnkowska A."/>
            <person name="Elias M."/>
            <person name="Hampl V."/>
        </authorList>
    </citation>
    <scope>NUCLEOTIDE SEQUENCE [LARGE SCALE GENOMIC DNA]</scope>
    <source>
        <strain evidence="5">NAU3</strain>
        <tissue evidence="5">Gut</tissue>
    </source>
</reference>
<keyword evidence="6" id="KW-1185">Reference proteome</keyword>
<evidence type="ECO:0000256" key="2">
    <source>
        <dbReference type="RuleBase" id="RU366018"/>
    </source>
</evidence>
<feature type="compositionally biased region" description="Basic and acidic residues" evidence="3">
    <location>
        <begin position="1498"/>
        <end position="1514"/>
    </location>
</feature>
<name>A0ABQ9Y2Z0_9EUKA</name>
<comment type="function">
    <text evidence="2">Ubiquitin ligase protein which is a component of the N-end rule pathway. Recognizes and binds to proteins bearing specific N-terminal residues that are destabilizing according to the N-end rule, leading to their ubiquitination and subsequent degradation.</text>
</comment>
<evidence type="ECO:0000313" key="5">
    <source>
        <dbReference type="EMBL" id="KAK2958110.1"/>
    </source>
</evidence>
<keyword evidence="2" id="KW-0808">Transferase</keyword>
<keyword evidence="2" id="KW-0833">Ubl conjugation pathway</keyword>
<dbReference type="InterPro" id="IPR039164">
    <property type="entry name" value="UBR1-like"/>
</dbReference>
<sequence>MCSRHRKNQNVTDPLISIKNKATKKLLQEFFDAIVDIITDLLCCQIYQTYKLWDTLRLLQTIDHVIQNHMDSKSLVLQPFTLLSQSDEQQSSSLLDSPETTPPPQPSTTTPPIFEPALPAILSELTALRVNTFNPIELIRIEESCQDSFSKTYRAPPPSDSNSQAETFPTRRALMGNLFSVLQYILSNGGGGVWRLFAFSLNRQRNTYNSPTEPHFPHLHSSFMRIVAETEHPEEMRDVPRPTDLNPVHQFDPNDPLQQQSTNSHLRFWMRFNRLFSQEEFALLFLSMTKDNAFIHSFIRAYWENYPAIKLPPRFHSRAIETGLAGIVTAQNTNEFESVSAQLDTRLLLRMDPDINWIVTSILTTFSASLQTIIKPSLTFLFSFLNRTGLNQNPSYSTPRHVLVQHSQSLNGRIQRMNWIIQKMNENEQTITNSPTPSTSDLSDLSSLTPHLPPLRHSGDMQVVDVFDKQPSTTLFAVQEDLMTEIGFHVIVKHIHEHFTRPYNSLPESFSVTASPPPTIRQRQDSPQVKKASPFKSWPGQSLPALAHSSTMNTLREEYRSSFDQNGQTLDSSPIADLLLLLTPFTSCGPMIRVLSQQPFLQFAAEEELTVVTTGSMLLQQTLPLTFTSTSATRPFLRTLISIIAQRMLSRSPLVALYPYRPQAPYSHSHHVLNVADSVAFAPPSPTPLDVDITWDDVPVVLQRILIKEKTGEQLEQEGRGENIVETIESIIFANDSTAFNQALLDAIRIDDENTTLQVSIPIAGQSPSLSGFRPIASFAPVPLLEQQTVTLTTPKAKKALSKPSSSPVFAASSPRPPPKEFVPVKDKSGEVFVPLVLSPMSGGYLPLESSSPIVSDRSSSTSPNTNMLTTSAPPSSEVSKLKQFVTRLLLHRMHFEVPFTTNLLNHRLAAFTLANHISLAANNDPLSTLISPEESLLLCEEPLNIRVVFGQVLNDMWRRNNRHAHRALNRYLYPSMLYSNVFPDAFIIQVAICAAGWDRFLTLFLTNTHLDFFFLPPFFWSKMGKIQKDCTHALENQTVSFIPDDVERVGCGWEMEPDAQLSYAGHIMITLLSITNSRMFHFQKSDIVQKIENKEKLASDTILIDNIQGETLLNHTDDAIVQSILSTLALGDAPYSTLTQNIPLSLYQHRNFDGILKKLATTSTGRQQILQLNEQAWDQVDVFYPQFGPQKSEQAIIGASSNLKQRKYHIYDPHTDNTTDYAEYVRAEVPYKTGSEPEDVSISPSLPGLPHPITPLPQFTHLLDIATSRIFLGITWDILHVTSHLQNQLGGVTPPSTDSSSAVARSASESGLMGARAASGLSITLTDSSSPPPSEGATPFDHHVPEFDYTKSSVDKVLLPILRLLDLTLCFSSQWQIEPGKELKQPRLSESDVHPLSLPCPPNTSLIEALFTPIQCHCLPLTTNHSHTTNTSIASLLYDLYTYNVAHPATAIVFVPPLLCRLLIRLRFVAKVFFPNDPRLQTWLRSIGLTESANQKTESERDAEDKKQKAHEARKRIIEQMKQTQTNFANANFEHEETEHEVNEHATGLTCMFCHAEILRGESAGYLSHIECRPMLQTLNTSAIYRHRLRELVKAIKAKGQRKQLERRLHKWWHKTKSLEDEEFERQQKELLEQEKSEMKKKKKKKGPNSDDLVSSEEGLSGADDDGDKVLAGLQDTDFGTIAQLLQPSEDDGLNEYFGAMESIADTLFASNSEVEGEEEMTDEADDAFSFGSEDELSDSDTSDMDVLLATLITQHATVEPEAPFLPPTEDDRRYMEHLLAMLGPVDSSDSVMRLISTPAEAQYFLGIDDFVQRKENRKMIEVDELARDDTTECDGLLKEVGWEHKPGDVELTRVPLHPHPEGNLRVGLPLRRLALSSLKNAKTVGSVDWLDEFVLTQGTDADLWGDYESGSEILTDSQFLPTATISATTHPFTHVELEQNCRGGEKEPLKETVSVQTCGHAIHTSCFAKMIGNKSTSETRLNEPRIELNCPACRRPSNCLVPVLSAMVSSVSPDGPEYTSMERAEKQLFEEERVKALIENGYILKTNTPLLVHNPHISRPDLRDAQTEQAGRLLSLFADIEVCSTTFLSGRELFPLIPELLMKKKDSFRYSHKPLSNFSQNELIAAPPRTLFPKRNERHTTHPKVIKLNRIELHLCSFAVLTAIVYQTPLNPLQRSDEARLQNLQQSPGARFALNRIMGLDDYAGIRNAADEEFVEIPPSKGVKDLNTHLSSLREIEESLKSKPALSSRRRLEILESVLHPISDSKCLDAPLDPHQNPILIPLTDTISLIEWSLRPFVLPGVAEFADVIEREKDSLETMVQTPGQEENAVSFFFKHRTPPISTRHFHLTHQQCLMIVSLFRTSSILISATTSFTPKENRGRRMAAVISELIRMRISAYSASILSLLSQCPDSDIGGFRWGSVEDMLVRERTQLSKNAHSWFDGGLRTLRIFNGSDPLSLLVQLLALGSFVQTDKGITSVPVTPTLFVQILWEILGSLAHTSESSSPLLFSDDLNPKNGDFVVHSFLRRAFILFSALFEKDTHLQQFHAELAQPLFTPSSSHETVLKLAKTQAQQAYLIDLNSMPVYRVPTITSLLAFFRHVTPQPSSLTFTLPESPSLLPSALLLPSFVALPLLHHDALLCASSSVCPHCKLSPTTLSAAYSAVCLSCGRSICMSGSCCVRKSNLRSFVREEGGKISTVPGNFSILNHPLAEELEHSLLCPGPIFPLVGTCPIVISPKMLTFESQRLASLYLDEHGEEDIGSIRGLPLILSLNHYSQLLGTLCEHHFSDREEWSS</sequence>
<feature type="region of interest" description="Disordered" evidence="3">
    <location>
        <begin position="1291"/>
        <end position="1310"/>
    </location>
</feature>
<evidence type="ECO:0000259" key="4">
    <source>
        <dbReference type="PROSITE" id="PS50089"/>
    </source>
</evidence>
<dbReference type="EMBL" id="JARBJD010000040">
    <property type="protein sequence ID" value="KAK2958110.1"/>
    <property type="molecule type" value="Genomic_DNA"/>
</dbReference>
<feature type="region of interest" description="Disordered" evidence="3">
    <location>
        <begin position="1495"/>
        <end position="1514"/>
    </location>
</feature>
<dbReference type="InterPro" id="IPR044046">
    <property type="entry name" value="E3_ligase_UBR-like_C"/>
</dbReference>
<keyword evidence="1 2" id="KW-0863">Zinc-finger</keyword>
<feature type="region of interest" description="Disordered" evidence="3">
    <location>
        <begin position="850"/>
        <end position="875"/>
    </location>
</feature>
<comment type="catalytic activity">
    <reaction evidence="2">
        <text>S-ubiquitinyl-[E2 ubiquitin-conjugating enzyme]-L-cysteine + [acceptor protein]-L-lysine = [E2 ubiquitin-conjugating enzyme]-L-cysteine + N(6)-ubiquitinyl-[acceptor protein]-L-lysine.</text>
        <dbReference type="EC" id="2.3.2.27"/>
    </reaction>
</comment>
<feature type="compositionally biased region" description="Low complexity" evidence="3">
    <location>
        <begin position="802"/>
        <end position="814"/>
    </location>
</feature>
<feature type="domain" description="RING-type" evidence="4">
    <location>
        <begin position="1943"/>
        <end position="1996"/>
    </location>
</feature>
<feature type="compositionally biased region" description="Low complexity" evidence="3">
    <location>
        <begin position="88"/>
        <end position="99"/>
    </location>
</feature>
<dbReference type="InterPro" id="IPR001841">
    <property type="entry name" value="Znf_RING"/>
</dbReference>
<dbReference type="InterPro" id="IPR055194">
    <property type="entry name" value="UBR1-like_WH"/>
</dbReference>